<dbReference type="InterPro" id="IPR057136">
    <property type="entry name" value="At2g35280_TPR_dom"/>
</dbReference>
<dbReference type="PANTHER" id="PTHR33784">
    <property type="entry name" value="OS05G0482100 PROTEIN"/>
    <property type="match status" value="1"/>
</dbReference>
<dbReference type="PANTHER" id="PTHR33784:SF10">
    <property type="entry name" value="F-BOX PROTEIN"/>
    <property type="match status" value="1"/>
</dbReference>
<reference evidence="2 3" key="1">
    <citation type="journal article" date="2021" name="Nat. Commun.">
        <title>Incipient diploidization of the medicinal plant Perilla within 10,000 years.</title>
        <authorList>
            <person name="Zhang Y."/>
            <person name="Shen Q."/>
            <person name="Leng L."/>
            <person name="Zhang D."/>
            <person name="Chen S."/>
            <person name="Shi Y."/>
            <person name="Ning Z."/>
            <person name="Chen S."/>
        </authorList>
    </citation>
    <scope>NUCLEOTIDE SEQUENCE [LARGE SCALE GENOMIC DNA]</scope>
    <source>
        <strain evidence="3">cv. PC099</strain>
    </source>
</reference>
<keyword evidence="3" id="KW-1185">Reference proteome</keyword>
<dbReference type="Proteomes" id="UP001190926">
    <property type="component" value="Unassembled WGS sequence"/>
</dbReference>
<proteinExistence type="predicted"/>
<dbReference type="InterPro" id="IPR036047">
    <property type="entry name" value="F-box-like_dom_sf"/>
</dbReference>
<accession>A0AAD4JJE5</accession>
<dbReference type="EMBL" id="SDAM02000052">
    <property type="protein sequence ID" value="KAH6834409.1"/>
    <property type="molecule type" value="Genomic_DNA"/>
</dbReference>
<dbReference type="InterPro" id="IPR040338">
    <property type="entry name" value="At1g67623-like"/>
</dbReference>
<feature type="non-terminal residue" evidence="2">
    <location>
        <position position="97"/>
    </location>
</feature>
<dbReference type="InterPro" id="IPR001810">
    <property type="entry name" value="F-box_dom"/>
</dbReference>
<protein>
    <recommendedName>
        <fullName evidence="1">F-box domain-containing protein</fullName>
    </recommendedName>
</protein>
<organism evidence="2 3">
    <name type="scientific">Perilla frutescens var. hirtella</name>
    <name type="common">Perilla citriodora</name>
    <name type="synonym">Perilla setoyensis</name>
    <dbReference type="NCBI Taxonomy" id="608512"/>
    <lineage>
        <taxon>Eukaryota</taxon>
        <taxon>Viridiplantae</taxon>
        <taxon>Streptophyta</taxon>
        <taxon>Embryophyta</taxon>
        <taxon>Tracheophyta</taxon>
        <taxon>Spermatophyta</taxon>
        <taxon>Magnoliopsida</taxon>
        <taxon>eudicotyledons</taxon>
        <taxon>Gunneridae</taxon>
        <taxon>Pentapetalae</taxon>
        <taxon>asterids</taxon>
        <taxon>lamiids</taxon>
        <taxon>Lamiales</taxon>
        <taxon>Lamiaceae</taxon>
        <taxon>Nepetoideae</taxon>
        <taxon>Elsholtzieae</taxon>
        <taxon>Perilla</taxon>
    </lineage>
</organism>
<dbReference type="AlphaFoldDB" id="A0AAD4JJE5"/>
<dbReference type="Gene3D" id="1.20.1280.50">
    <property type="match status" value="1"/>
</dbReference>
<comment type="caution">
    <text evidence="2">The sequence shown here is derived from an EMBL/GenBank/DDBJ whole genome shotgun (WGS) entry which is preliminary data.</text>
</comment>
<dbReference type="Pfam" id="PF23310">
    <property type="entry name" value="TPR_27"/>
    <property type="match status" value="1"/>
</dbReference>
<gene>
    <name evidence="2" type="ORF">C2S53_018862</name>
</gene>
<sequence>MMRFLKKNKVSSLETIPHELVTEILSRVAASSVADIYNVKLSSKKLKEVAEDAHVYQHACLEKFPIVQWKSLSEKQKYFLKKCRESSNPELLYRDAL</sequence>
<name>A0AAD4JJE5_PERFH</name>
<feature type="domain" description="F-box" evidence="1">
    <location>
        <begin position="10"/>
        <end position="59"/>
    </location>
</feature>
<evidence type="ECO:0000313" key="2">
    <source>
        <dbReference type="EMBL" id="KAH6834409.1"/>
    </source>
</evidence>
<dbReference type="SUPFAM" id="SSF81383">
    <property type="entry name" value="F-box domain"/>
    <property type="match status" value="1"/>
</dbReference>
<dbReference type="PROSITE" id="PS50181">
    <property type="entry name" value="FBOX"/>
    <property type="match status" value="1"/>
</dbReference>
<evidence type="ECO:0000313" key="3">
    <source>
        <dbReference type="Proteomes" id="UP001190926"/>
    </source>
</evidence>
<evidence type="ECO:0000259" key="1">
    <source>
        <dbReference type="PROSITE" id="PS50181"/>
    </source>
</evidence>